<keyword evidence="3" id="KW-1185">Reference proteome</keyword>
<name>A0A812PDH8_SYMPI</name>
<sequence length="254" mass="28844">MLFEGDDEGKQLAILGDFFSGRSPDTLYKRARAINKICNWMETNVTTFFLQECEFYSFLCDERGEGAPTSRLKGFTEAVAFANFVLGLVQLQDWVAKWLSVREQLGMATPPTHPPLAAPDKSGHPTHRPVSAQEGTVWIRALPERHLAEPKASTHSAKATLLSWAAKRGFTIEDRLMLGYHSIAGTMALTYSRDAAARELRLLEGLLSEVRVGSFPPDMTRSGRFPEEQHVWRSRLFQHHMISRNKRVLVRRRY</sequence>
<dbReference type="AlphaFoldDB" id="A0A812PDH8"/>
<gene>
    <name evidence="2" type="ORF">SPIL2461_LOCUS7688</name>
</gene>
<protein>
    <submittedName>
        <fullName evidence="2">Uncharacterized protein</fullName>
    </submittedName>
</protein>
<evidence type="ECO:0000313" key="3">
    <source>
        <dbReference type="Proteomes" id="UP000649617"/>
    </source>
</evidence>
<accession>A0A812PDH8</accession>
<evidence type="ECO:0000313" key="2">
    <source>
        <dbReference type="EMBL" id="CAE7331014.1"/>
    </source>
</evidence>
<organism evidence="2 3">
    <name type="scientific">Symbiodinium pilosum</name>
    <name type="common">Dinoflagellate</name>
    <dbReference type="NCBI Taxonomy" id="2952"/>
    <lineage>
        <taxon>Eukaryota</taxon>
        <taxon>Sar</taxon>
        <taxon>Alveolata</taxon>
        <taxon>Dinophyceae</taxon>
        <taxon>Suessiales</taxon>
        <taxon>Symbiodiniaceae</taxon>
        <taxon>Symbiodinium</taxon>
    </lineage>
</organism>
<comment type="caution">
    <text evidence="2">The sequence shown here is derived from an EMBL/GenBank/DDBJ whole genome shotgun (WGS) entry which is preliminary data.</text>
</comment>
<feature type="region of interest" description="Disordered" evidence="1">
    <location>
        <begin position="110"/>
        <end position="130"/>
    </location>
</feature>
<reference evidence="2" key="1">
    <citation type="submission" date="2021-02" db="EMBL/GenBank/DDBJ databases">
        <authorList>
            <person name="Dougan E. K."/>
            <person name="Rhodes N."/>
            <person name="Thang M."/>
            <person name="Chan C."/>
        </authorList>
    </citation>
    <scope>NUCLEOTIDE SEQUENCE</scope>
</reference>
<proteinExistence type="predicted"/>
<dbReference type="EMBL" id="CAJNIZ010012199">
    <property type="protein sequence ID" value="CAE7331014.1"/>
    <property type="molecule type" value="Genomic_DNA"/>
</dbReference>
<dbReference type="Proteomes" id="UP000649617">
    <property type="component" value="Unassembled WGS sequence"/>
</dbReference>
<dbReference type="OrthoDB" id="447473at2759"/>
<evidence type="ECO:0000256" key="1">
    <source>
        <dbReference type="SAM" id="MobiDB-lite"/>
    </source>
</evidence>